<gene>
    <name evidence="1" type="ORF">C6570_14375</name>
</gene>
<evidence type="ECO:0000313" key="1">
    <source>
        <dbReference type="EMBL" id="AVO35282.1"/>
    </source>
</evidence>
<name>A0A2S0MHA6_9BURK</name>
<keyword evidence="2" id="KW-1185">Reference proteome</keyword>
<sequence>MAKCDACGTTILFGGKRMGDQRYCNDTCAGQGVLLNRVRQIPDGDVVAFANQVHSGNCPKCSGQGPVDVRDSYQVWSAILFTRWKSTPHILCRRCGVKAQAGDLAISAVAGWWGFPWGLLMTPVQVGRNIWSMAVAHNPNQPSDALLRQARLILAQRSLQDGRSQG</sequence>
<dbReference type="AlphaFoldDB" id="A0A2S0MHA6"/>
<dbReference type="EMBL" id="CP027666">
    <property type="protein sequence ID" value="AVO35282.1"/>
    <property type="molecule type" value="Genomic_DNA"/>
</dbReference>
<accession>A0A2S0MHA6</accession>
<protein>
    <submittedName>
        <fullName evidence="1">Uncharacterized protein</fullName>
    </submittedName>
</protein>
<proteinExistence type="predicted"/>
<dbReference type="KEGG" id="otk:C6570_14375"/>
<dbReference type="OrthoDB" id="359260at2"/>
<dbReference type="RefSeq" id="WP_106703831.1">
    <property type="nucleotide sequence ID" value="NZ_CP027666.1"/>
</dbReference>
<reference evidence="1 2" key="1">
    <citation type="submission" date="2018-03" db="EMBL/GenBank/DDBJ databases">
        <title>Genome sequencing of Ottowia sp.</title>
        <authorList>
            <person name="Kim S.-J."/>
            <person name="Heo J."/>
            <person name="Kwon S.-W."/>
        </authorList>
    </citation>
    <scope>NUCLEOTIDE SEQUENCE [LARGE SCALE GENOMIC DNA]</scope>
    <source>
        <strain evidence="1 2">KADR8-3</strain>
    </source>
</reference>
<evidence type="ECO:0000313" key="2">
    <source>
        <dbReference type="Proteomes" id="UP000239709"/>
    </source>
</evidence>
<dbReference type="Proteomes" id="UP000239709">
    <property type="component" value="Chromosome"/>
</dbReference>
<organism evidence="1 2">
    <name type="scientific">Ottowia oryzae</name>
    <dbReference type="NCBI Taxonomy" id="2109914"/>
    <lineage>
        <taxon>Bacteria</taxon>
        <taxon>Pseudomonadati</taxon>
        <taxon>Pseudomonadota</taxon>
        <taxon>Betaproteobacteria</taxon>
        <taxon>Burkholderiales</taxon>
        <taxon>Comamonadaceae</taxon>
        <taxon>Ottowia</taxon>
    </lineage>
</organism>